<dbReference type="GO" id="GO:0007059">
    <property type="term" value="P:chromosome segregation"/>
    <property type="evidence" value="ECO:0007669"/>
    <property type="project" value="UniProtKB-UniRule"/>
</dbReference>
<dbReference type="Pfam" id="PF02899">
    <property type="entry name" value="Phage_int_SAM_1"/>
    <property type="match status" value="1"/>
</dbReference>
<feature type="active site" evidence="11">
    <location>
        <position position="148"/>
    </location>
</feature>
<dbReference type="PROSITE" id="PS51900">
    <property type="entry name" value="CB"/>
    <property type="match status" value="1"/>
</dbReference>
<keyword evidence="4 11" id="KW-0963">Cytoplasm</keyword>
<evidence type="ECO:0000256" key="6">
    <source>
        <dbReference type="ARBA" id="ARBA00022829"/>
    </source>
</evidence>
<dbReference type="Gene3D" id="1.10.443.10">
    <property type="entry name" value="Intergrase catalytic core"/>
    <property type="match status" value="1"/>
</dbReference>
<dbReference type="HAMAP" id="MF_01807">
    <property type="entry name" value="Recomb_XerD"/>
    <property type="match status" value="1"/>
</dbReference>
<reference evidence="14" key="1">
    <citation type="journal article" date="2014" name="Int. J. Syst. Evol. Microbiol.">
        <title>Complete genome sequence of Corynebacterium casei LMG S-19264T (=DSM 44701T), isolated from a smear-ripened cheese.</title>
        <authorList>
            <consortium name="US DOE Joint Genome Institute (JGI-PGF)"/>
            <person name="Walter F."/>
            <person name="Albersmeier A."/>
            <person name="Kalinowski J."/>
            <person name="Ruckert C."/>
        </authorList>
    </citation>
    <scope>NUCLEOTIDE SEQUENCE</scope>
    <source>
        <strain evidence="14">VKM B-1513</strain>
    </source>
</reference>
<dbReference type="InterPro" id="IPR050090">
    <property type="entry name" value="Tyrosine_recombinase_XerCD"/>
</dbReference>
<evidence type="ECO:0000256" key="11">
    <source>
        <dbReference type="HAMAP-Rule" id="MF_01807"/>
    </source>
</evidence>
<evidence type="ECO:0000256" key="4">
    <source>
        <dbReference type="ARBA" id="ARBA00022490"/>
    </source>
</evidence>
<keyword evidence="7 11" id="KW-0229">DNA integration</keyword>
<comment type="subunit">
    <text evidence="11">Forms a cyclic heterotetrameric complex composed of two molecules of XerC and two molecules of XerD.</text>
</comment>
<feature type="active site" evidence="11">
    <location>
        <position position="254"/>
    </location>
</feature>
<feature type="active site" evidence="11">
    <location>
        <position position="251"/>
    </location>
</feature>
<dbReference type="Gene3D" id="1.10.150.130">
    <property type="match status" value="1"/>
</dbReference>
<evidence type="ECO:0000256" key="5">
    <source>
        <dbReference type="ARBA" id="ARBA00022618"/>
    </source>
</evidence>
<dbReference type="InterPro" id="IPR044068">
    <property type="entry name" value="CB"/>
</dbReference>
<protein>
    <recommendedName>
        <fullName evidence="3 11">Tyrosine recombinase XerD</fullName>
    </recommendedName>
</protein>
<dbReference type="HAMAP" id="MF_01808">
    <property type="entry name" value="Recomb_XerC_XerD"/>
    <property type="match status" value="1"/>
</dbReference>
<name>A0A9W6INA1_9PROT</name>
<evidence type="ECO:0000313" key="15">
    <source>
        <dbReference type="Proteomes" id="UP001143486"/>
    </source>
</evidence>
<dbReference type="InterPro" id="IPR002104">
    <property type="entry name" value="Integrase_catalytic"/>
</dbReference>
<comment type="function">
    <text evidence="11">Site-specific tyrosine recombinase, which acts by catalyzing the cutting and rejoining of the recombining DNA molecules. The XerC-XerD complex is essential to convert dimers of the bacterial chromosome into monomers to permit their segregation at cell division. It also contributes to the segregational stability of plasmids.</text>
</comment>
<dbReference type="Pfam" id="PF00589">
    <property type="entry name" value="Phage_integrase"/>
    <property type="match status" value="1"/>
</dbReference>
<dbReference type="Proteomes" id="UP001143486">
    <property type="component" value="Unassembled WGS sequence"/>
</dbReference>
<feature type="active site" description="O-(3'-phospho-DNA)-tyrosine intermediate" evidence="11">
    <location>
        <position position="286"/>
    </location>
</feature>
<evidence type="ECO:0000313" key="14">
    <source>
        <dbReference type="EMBL" id="GLK52086.1"/>
    </source>
</evidence>
<dbReference type="SUPFAM" id="SSF56349">
    <property type="entry name" value="DNA breaking-rejoining enzymes"/>
    <property type="match status" value="1"/>
</dbReference>
<evidence type="ECO:0000259" key="12">
    <source>
        <dbReference type="PROSITE" id="PS51898"/>
    </source>
</evidence>
<dbReference type="PANTHER" id="PTHR30349">
    <property type="entry name" value="PHAGE INTEGRASE-RELATED"/>
    <property type="match status" value="1"/>
</dbReference>
<accession>A0A9W6INA1</accession>
<feature type="active site" evidence="11">
    <location>
        <position position="172"/>
    </location>
</feature>
<evidence type="ECO:0000256" key="8">
    <source>
        <dbReference type="ARBA" id="ARBA00023125"/>
    </source>
</evidence>
<dbReference type="InterPro" id="IPR023009">
    <property type="entry name" value="Tyrosine_recombinase_XerC/XerD"/>
</dbReference>
<dbReference type="NCBIfam" id="NF001399">
    <property type="entry name" value="PRK00283.1"/>
    <property type="match status" value="1"/>
</dbReference>
<evidence type="ECO:0000256" key="2">
    <source>
        <dbReference type="ARBA" id="ARBA00010450"/>
    </source>
</evidence>
<organism evidence="14 15">
    <name type="scientific">Maricaulis virginensis</name>
    <dbReference type="NCBI Taxonomy" id="144022"/>
    <lineage>
        <taxon>Bacteria</taxon>
        <taxon>Pseudomonadati</taxon>
        <taxon>Pseudomonadota</taxon>
        <taxon>Alphaproteobacteria</taxon>
        <taxon>Maricaulales</taxon>
        <taxon>Maricaulaceae</taxon>
        <taxon>Maricaulis</taxon>
    </lineage>
</organism>
<dbReference type="InterPro" id="IPR004107">
    <property type="entry name" value="Integrase_SAM-like_N"/>
</dbReference>
<evidence type="ECO:0000256" key="10">
    <source>
        <dbReference type="ARBA" id="ARBA00023306"/>
    </source>
</evidence>
<dbReference type="GO" id="GO:0005737">
    <property type="term" value="C:cytoplasm"/>
    <property type="evidence" value="ECO:0007669"/>
    <property type="project" value="UniProtKB-SubCell"/>
</dbReference>
<dbReference type="PANTHER" id="PTHR30349:SF90">
    <property type="entry name" value="TYROSINE RECOMBINASE XERD"/>
    <property type="match status" value="1"/>
</dbReference>
<dbReference type="InterPro" id="IPR011010">
    <property type="entry name" value="DNA_brk_join_enz"/>
</dbReference>
<evidence type="ECO:0000256" key="1">
    <source>
        <dbReference type="ARBA" id="ARBA00004496"/>
    </source>
</evidence>
<proteinExistence type="inferred from homology"/>
<feature type="domain" description="Core-binding (CB)" evidence="13">
    <location>
        <begin position="1"/>
        <end position="86"/>
    </location>
</feature>
<keyword evidence="8 11" id="KW-0238">DNA-binding</keyword>
<dbReference type="AlphaFoldDB" id="A0A9W6INA1"/>
<evidence type="ECO:0000259" key="13">
    <source>
        <dbReference type="PROSITE" id="PS51900"/>
    </source>
</evidence>
<comment type="caution">
    <text evidence="14">The sequence shown here is derived from an EMBL/GenBank/DDBJ whole genome shotgun (WGS) entry which is preliminary data.</text>
</comment>
<keyword evidence="10 11" id="KW-0131">Cell cycle</keyword>
<dbReference type="InterPro" id="IPR010998">
    <property type="entry name" value="Integrase_recombinase_N"/>
</dbReference>
<reference evidence="14" key="2">
    <citation type="submission" date="2023-01" db="EMBL/GenBank/DDBJ databases">
        <authorList>
            <person name="Sun Q."/>
            <person name="Evtushenko L."/>
        </authorList>
    </citation>
    <scope>NUCLEOTIDE SEQUENCE</scope>
    <source>
        <strain evidence="14">VKM B-1513</strain>
    </source>
</reference>
<dbReference type="GO" id="GO:0009037">
    <property type="term" value="F:tyrosine-based site-specific recombinase activity"/>
    <property type="evidence" value="ECO:0007669"/>
    <property type="project" value="UniProtKB-UniRule"/>
</dbReference>
<dbReference type="InterPro" id="IPR011932">
    <property type="entry name" value="Recomb_XerD"/>
</dbReference>
<dbReference type="RefSeq" id="WP_271186450.1">
    <property type="nucleotide sequence ID" value="NZ_BSFE01000003.1"/>
</dbReference>
<dbReference type="InterPro" id="IPR013762">
    <property type="entry name" value="Integrase-like_cat_sf"/>
</dbReference>
<keyword evidence="9 11" id="KW-0233">DNA recombination</keyword>
<feature type="domain" description="Tyr recombinase" evidence="12">
    <location>
        <begin position="107"/>
        <end position="299"/>
    </location>
</feature>
<gene>
    <name evidence="14" type="primary">xerC_1</name>
    <name evidence="11" type="synonym">xerD</name>
    <name evidence="14" type="ORF">GCM10017621_15940</name>
</gene>
<dbReference type="GO" id="GO:0006313">
    <property type="term" value="P:DNA transposition"/>
    <property type="evidence" value="ECO:0007669"/>
    <property type="project" value="UniProtKB-UniRule"/>
</dbReference>
<keyword evidence="5 11" id="KW-0132">Cell division</keyword>
<keyword evidence="15" id="KW-1185">Reference proteome</keyword>
<evidence type="ECO:0000256" key="3">
    <source>
        <dbReference type="ARBA" id="ARBA00015810"/>
    </source>
</evidence>
<sequence length="311" mass="33377">MSANRDIALFLDMMAAERGAAFNTLEAYRRDLDDIAGRLAARGTALADASTADLEAVLAGLASDGLSASTAARRLSAMKRFYRFLLSDGRRGDDPAAALKGPKKGRSLPKVLSEADVDALFDAAGRIEGANGVRTRALMEILYAGGLRVSELVSLPLNAFVRAERCIHVTGKGGRERLVPLTPNALEAVDAYRAVRETHLPPEAGRAKRAQRFLFPSRTAKSGHMTRERFAQILGDLAVAAGLDPARISPHVLRHAFATHLLARGADLRSVQMLLGHADVSTTQIYTHVLDERLKTLVQTSHPLARGSGGD</sequence>
<evidence type="ECO:0000256" key="9">
    <source>
        <dbReference type="ARBA" id="ARBA00023172"/>
    </source>
</evidence>
<dbReference type="GO" id="GO:0051301">
    <property type="term" value="P:cell division"/>
    <property type="evidence" value="ECO:0007669"/>
    <property type="project" value="UniProtKB-KW"/>
</dbReference>
<keyword evidence="6 11" id="KW-0159">Chromosome partition</keyword>
<evidence type="ECO:0000256" key="7">
    <source>
        <dbReference type="ARBA" id="ARBA00022908"/>
    </source>
</evidence>
<dbReference type="EMBL" id="BSFE01000003">
    <property type="protein sequence ID" value="GLK52086.1"/>
    <property type="molecule type" value="Genomic_DNA"/>
</dbReference>
<dbReference type="GO" id="GO:0003677">
    <property type="term" value="F:DNA binding"/>
    <property type="evidence" value="ECO:0007669"/>
    <property type="project" value="UniProtKB-UniRule"/>
</dbReference>
<comment type="similarity">
    <text evidence="2 11">Belongs to the 'phage' integrase family. XerD subfamily.</text>
</comment>
<dbReference type="PROSITE" id="PS51898">
    <property type="entry name" value="TYR_RECOMBINASE"/>
    <property type="match status" value="1"/>
</dbReference>
<feature type="active site" evidence="11">
    <location>
        <position position="277"/>
    </location>
</feature>
<comment type="subcellular location">
    <subcellularLocation>
        <location evidence="1 11">Cytoplasm</location>
    </subcellularLocation>
</comment>